<dbReference type="Pfam" id="PF01145">
    <property type="entry name" value="Band_7"/>
    <property type="match status" value="1"/>
</dbReference>
<feature type="region of interest" description="Disordered" evidence="3">
    <location>
        <begin position="290"/>
        <end position="312"/>
    </location>
</feature>
<dbReference type="SUPFAM" id="SSF117892">
    <property type="entry name" value="Band 7/SPFH domain"/>
    <property type="match status" value="1"/>
</dbReference>
<dbReference type="PANTHER" id="PTHR10264:SF19">
    <property type="entry name" value="AT06885P-RELATED"/>
    <property type="match status" value="1"/>
</dbReference>
<evidence type="ECO:0000256" key="3">
    <source>
        <dbReference type="SAM" id="MobiDB-lite"/>
    </source>
</evidence>
<dbReference type="AlphaFoldDB" id="A0A250JJY2"/>
<dbReference type="InterPro" id="IPR043202">
    <property type="entry name" value="Band-7_stomatin-like"/>
</dbReference>
<reference evidence="6 7" key="1">
    <citation type="submission" date="2017-06" db="EMBL/GenBank/DDBJ databases">
        <title>Sequencing and comparative analysis of myxobacterial genomes.</title>
        <authorList>
            <person name="Rupp O."/>
            <person name="Goesmann A."/>
            <person name="Sogaard-Andersen L."/>
        </authorList>
    </citation>
    <scope>NUCLEOTIDE SEQUENCE [LARGE SCALE GENOMIC DNA]</scope>
    <source>
        <strain evidence="6 7">DSM 52655</strain>
    </source>
</reference>
<proteinExistence type="inferred from homology"/>
<sequence length="312" mass="34843">MNSSQLLQLIGGIVAGLCTVPFLIGLGRLFGLQVEDEETVLVTRFGKLEKTLSKPGWHWVPERVLPWVRTFPVSRARDFRDITNIQVNDARGTTVIVDLWLEFRVADPARALFGVADWDKSLRALVTHAALSILGNRSFEHILCDRSELGEKVRQDIQDETQRWGLEVERVLVRNVSLRPEVAQQVFDTLSARLERATAEVEEEGRQRVALLDAQTSAQVASLVAEAKGQYPAAVGRAFAMLGKQPRVLHAYNELYSLSQVRPHRTVAFHGFAEDEMRAIDAAMLPTTTTNGAQDLEVPTLRPNGDERKVEA</sequence>
<evidence type="ECO:0000256" key="4">
    <source>
        <dbReference type="SAM" id="Phobius"/>
    </source>
</evidence>
<keyword evidence="4" id="KW-1133">Transmembrane helix</keyword>
<dbReference type="InterPro" id="IPR036013">
    <property type="entry name" value="Band_7/SPFH_dom_sf"/>
</dbReference>
<feature type="transmembrane region" description="Helical" evidence="4">
    <location>
        <begin position="6"/>
        <end position="26"/>
    </location>
</feature>
<gene>
    <name evidence="6" type="ORF">CYFUS_008916</name>
</gene>
<evidence type="ECO:0000259" key="5">
    <source>
        <dbReference type="SMART" id="SM00244"/>
    </source>
</evidence>
<dbReference type="RefSeq" id="WP_095990852.1">
    <property type="nucleotide sequence ID" value="NZ_CP022098.1"/>
</dbReference>
<accession>A0A250JJY2</accession>
<evidence type="ECO:0000313" key="6">
    <source>
        <dbReference type="EMBL" id="ATB43436.1"/>
    </source>
</evidence>
<evidence type="ECO:0000313" key="7">
    <source>
        <dbReference type="Proteomes" id="UP000217257"/>
    </source>
</evidence>
<dbReference type="KEGG" id="cfus:CYFUS_008916"/>
<evidence type="ECO:0000256" key="1">
    <source>
        <dbReference type="ARBA" id="ARBA00004167"/>
    </source>
</evidence>
<keyword evidence="4" id="KW-0812">Transmembrane</keyword>
<dbReference type="Gene3D" id="3.30.479.30">
    <property type="entry name" value="Band 7 domain"/>
    <property type="match status" value="1"/>
</dbReference>
<dbReference type="PANTHER" id="PTHR10264">
    <property type="entry name" value="BAND 7 PROTEIN-RELATED"/>
    <property type="match status" value="1"/>
</dbReference>
<organism evidence="6 7">
    <name type="scientific">Cystobacter fuscus</name>
    <dbReference type="NCBI Taxonomy" id="43"/>
    <lineage>
        <taxon>Bacteria</taxon>
        <taxon>Pseudomonadati</taxon>
        <taxon>Myxococcota</taxon>
        <taxon>Myxococcia</taxon>
        <taxon>Myxococcales</taxon>
        <taxon>Cystobacterineae</taxon>
        <taxon>Archangiaceae</taxon>
        <taxon>Cystobacter</taxon>
    </lineage>
</organism>
<comment type="subcellular location">
    <subcellularLocation>
        <location evidence="1">Membrane</location>
        <topology evidence="1">Single-pass membrane protein</topology>
    </subcellularLocation>
</comment>
<name>A0A250JJY2_9BACT</name>
<dbReference type="GO" id="GO:0008233">
    <property type="term" value="F:peptidase activity"/>
    <property type="evidence" value="ECO:0007669"/>
    <property type="project" value="UniProtKB-KW"/>
</dbReference>
<dbReference type="EMBL" id="CP022098">
    <property type="protein sequence ID" value="ATB43436.1"/>
    <property type="molecule type" value="Genomic_DNA"/>
</dbReference>
<comment type="similarity">
    <text evidence="2">Belongs to the band 7/mec-2 family.</text>
</comment>
<dbReference type="InterPro" id="IPR001972">
    <property type="entry name" value="Stomatin_HflK_fam"/>
</dbReference>
<dbReference type="Proteomes" id="UP000217257">
    <property type="component" value="Chromosome"/>
</dbReference>
<keyword evidence="6" id="KW-0378">Hydrolase</keyword>
<keyword evidence="6" id="KW-0645">Protease</keyword>
<dbReference type="GO" id="GO:0005886">
    <property type="term" value="C:plasma membrane"/>
    <property type="evidence" value="ECO:0007669"/>
    <property type="project" value="InterPro"/>
</dbReference>
<dbReference type="PRINTS" id="PR00721">
    <property type="entry name" value="STOMATIN"/>
</dbReference>
<evidence type="ECO:0000256" key="2">
    <source>
        <dbReference type="ARBA" id="ARBA00008164"/>
    </source>
</evidence>
<dbReference type="InterPro" id="IPR001107">
    <property type="entry name" value="Band_7"/>
</dbReference>
<protein>
    <submittedName>
        <fullName evidence="6">Stomatin/prohibitin-family membrane protease subunit YbbK</fullName>
    </submittedName>
</protein>
<keyword evidence="4" id="KW-0472">Membrane</keyword>
<dbReference type="GO" id="GO:0006508">
    <property type="term" value="P:proteolysis"/>
    <property type="evidence" value="ECO:0007669"/>
    <property type="project" value="UniProtKB-KW"/>
</dbReference>
<feature type="domain" description="Band 7" evidence="5">
    <location>
        <begin position="30"/>
        <end position="190"/>
    </location>
</feature>
<dbReference type="SMART" id="SM00244">
    <property type="entry name" value="PHB"/>
    <property type="match status" value="1"/>
</dbReference>